<accession>D5XE08</accession>
<dbReference type="AlphaFoldDB" id="D5XE08"/>
<dbReference type="eggNOG" id="COG2949">
    <property type="taxonomic scope" value="Bacteria"/>
</dbReference>
<dbReference type="InterPro" id="IPR014729">
    <property type="entry name" value="Rossmann-like_a/b/a_fold"/>
</dbReference>
<dbReference type="Pfam" id="PF02698">
    <property type="entry name" value="DUF218"/>
    <property type="match status" value="1"/>
</dbReference>
<dbReference type="Gene3D" id="3.40.50.620">
    <property type="entry name" value="HUPs"/>
    <property type="match status" value="1"/>
</dbReference>
<feature type="domain" description="DUF218" evidence="2">
    <location>
        <begin position="65"/>
        <end position="183"/>
    </location>
</feature>
<feature type="transmembrane region" description="Helical" evidence="1">
    <location>
        <begin position="19"/>
        <end position="41"/>
    </location>
</feature>
<keyword evidence="4" id="KW-1185">Reference proteome</keyword>
<dbReference type="PANTHER" id="PTHR30336:SF6">
    <property type="entry name" value="INTEGRAL MEMBRANE PROTEIN"/>
    <property type="match status" value="1"/>
</dbReference>
<protein>
    <recommendedName>
        <fullName evidence="2">DUF218 domain-containing protein</fullName>
    </recommendedName>
</protein>
<name>D5XE08_THEPJ</name>
<evidence type="ECO:0000313" key="3">
    <source>
        <dbReference type="EMBL" id="ADG81879.1"/>
    </source>
</evidence>
<keyword evidence="1" id="KW-0472">Membrane</keyword>
<dbReference type="KEGG" id="tjr:TherJR_1014"/>
<dbReference type="InterPro" id="IPR051599">
    <property type="entry name" value="Cell_Envelope_Assoc"/>
</dbReference>
<dbReference type="HOGENOM" id="CLU_051474_0_1_9"/>
<dbReference type="CDD" id="cd06259">
    <property type="entry name" value="YdcF-like"/>
    <property type="match status" value="1"/>
</dbReference>
<evidence type="ECO:0000259" key="2">
    <source>
        <dbReference type="Pfam" id="PF02698"/>
    </source>
</evidence>
<dbReference type="EMBL" id="CP002028">
    <property type="protein sequence ID" value="ADG81879.1"/>
    <property type="molecule type" value="Genomic_DNA"/>
</dbReference>
<sequence>MLENSTVGRAKLKEYRKKWVTGSICLFLGVLTVLSLVFTYYCHKIDKNGKTGVYTSAEDMPPATVAIVLGAKVYPNGGVSTVLADRLNTGVELYKAGKVKKILLTGDHGQTNYDEVNTMREFMLRKGIPAEDIFMDHAGFSTYDSMYRARDVFRVKDAVVVTQQFHLPRALYIARTMGIEATGLIADKRTYTGARYLEFREALARVKALLQLHVFKSKPKYLGPAIPISGDGRVTCDKV</sequence>
<dbReference type="InterPro" id="IPR003848">
    <property type="entry name" value="DUF218"/>
</dbReference>
<evidence type="ECO:0000313" key="4">
    <source>
        <dbReference type="Proteomes" id="UP000002377"/>
    </source>
</evidence>
<dbReference type="GO" id="GO:0005886">
    <property type="term" value="C:plasma membrane"/>
    <property type="evidence" value="ECO:0007669"/>
    <property type="project" value="TreeGrafter"/>
</dbReference>
<gene>
    <name evidence="3" type="ordered locus">TherJR_1014</name>
</gene>
<reference evidence="3 4" key="1">
    <citation type="submission" date="2010-05" db="EMBL/GenBank/DDBJ databases">
        <title>Complete sequence of Thermincola sp. JR.</title>
        <authorList>
            <consortium name="US DOE Joint Genome Institute"/>
            <person name="Lucas S."/>
            <person name="Copeland A."/>
            <person name="Lapidus A."/>
            <person name="Cheng J.-F."/>
            <person name="Bruce D."/>
            <person name="Goodwin L."/>
            <person name="Pitluck S."/>
            <person name="Chertkov O."/>
            <person name="Detter J.C."/>
            <person name="Han C."/>
            <person name="Tapia R."/>
            <person name="Land M."/>
            <person name="Hauser L."/>
            <person name="Kyrpides N."/>
            <person name="Mikhailova N."/>
            <person name="Hazen T.C."/>
            <person name="Woyke T."/>
        </authorList>
    </citation>
    <scope>NUCLEOTIDE SEQUENCE [LARGE SCALE GENOMIC DNA]</scope>
    <source>
        <strain evidence="3 4">JR</strain>
    </source>
</reference>
<keyword evidence="1" id="KW-0812">Transmembrane</keyword>
<organism evidence="3 4">
    <name type="scientific">Thermincola potens (strain JR)</name>
    <dbReference type="NCBI Taxonomy" id="635013"/>
    <lineage>
        <taxon>Bacteria</taxon>
        <taxon>Bacillati</taxon>
        <taxon>Bacillota</taxon>
        <taxon>Clostridia</taxon>
        <taxon>Eubacteriales</taxon>
        <taxon>Thermincolaceae</taxon>
        <taxon>Thermincola</taxon>
    </lineage>
</organism>
<evidence type="ECO:0000256" key="1">
    <source>
        <dbReference type="SAM" id="Phobius"/>
    </source>
</evidence>
<keyword evidence="1" id="KW-1133">Transmembrane helix</keyword>
<dbReference type="PANTHER" id="PTHR30336">
    <property type="entry name" value="INNER MEMBRANE PROTEIN, PROBABLE PERMEASE"/>
    <property type="match status" value="1"/>
</dbReference>
<dbReference type="STRING" id="635013.TherJR_1014"/>
<proteinExistence type="predicted"/>
<dbReference type="Proteomes" id="UP000002377">
    <property type="component" value="Chromosome"/>
</dbReference>